<sequence length="372" mass="42638">MKLRYQYKLRPGRQALALLTAQYDATRWVWNQCVERFTKHQDTSQTVLHRLLTKWRSENSWLTAQPVVPQQQIIRDFVAAKNAFFKGQRKPPRFKAAKRSLPSLNYTLRGFSLPDGRLRLAGGVIIPVVWSRDLPSEPSSVRVYQDAAGWWWASFVVERQHQVKSRQRDGAIGIDWGVKTPAKTTDGQFDLHYSQRARRSAAALKREQRKMARHRAKRDWQPYRKAKAKAATIQRTVRWQRKEQARSWAQHVAANHLHIACEDFKPAFLATTRMARKAAENAIGLVKTELAQAAQDYGATLHLIDPKYTTMDCSTCGTRAKRRIELSQRTYACNHCGTSIDRDLNAARNMIIRAGFNPADHDGLRPQLAEAA</sequence>
<dbReference type="EMBL" id="BAAAMN010000028">
    <property type="protein sequence ID" value="GAA2036460.1"/>
    <property type="molecule type" value="Genomic_DNA"/>
</dbReference>
<keyword evidence="4" id="KW-0233">DNA recombination</keyword>
<evidence type="ECO:0000313" key="8">
    <source>
        <dbReference type="Proteomes" id="UP001501461"/>
    </source>
</evidence>
<dbReference type="Pfam" id="PF07282">
    <property type="entry name" value="Cas12f1-like_TNB"/>
    <property type="match status" value="1"/>
</dbReference>
<keyword evidence="7" id="KW-0540">Nuclease</keyword>
<keyword evidence="3" id="KW-0238">DNA-binding</keyword>
<feature type="domain" description="Probable transposase IS891/IS1136/IS1341" evidence="5">
    <location>
        <begin position="154"/>
        <end position="263"/>
    </location>
</feature>
<evidence type="ECO:0000256" key="1">
    <source>
        <dbReference type="ARBA" id="ARBA00008761"/>
    </source>
</evidence>
<keyword evidence="7" id="KW-0378">Hydrolase</keyword>
<evidence type="ECO:0000259" key="6">
    <source>
        <dbReference type="Pfam" id="PF07282"/>
    </source>
</evidence>
<proteinExistence type="inferred from homology"/>
<comment type="similarity">
    <text evidence="1">In the C-terminal section; belongs to the transposase 35 family.</text>
</comment>
<keyword evidence="8" id="KW-1185">Reference proteome</keyword>
<dbReference type="Proteomes" id="UP001501461">
    <property type="component" value="Unassembled WGS sequence"/>
</dbReference>
<reference evidence="8" key="1">
    <citation type="journal article" date="2019" name="Int. J. Syst. Evol. Microbiol.">
        <title>The Global Catalogue of Microorganisms (GCM) 10K type strain sequencing project: providing services to taxonomists for standard genome sequencing and annotation.</title>
        <authorList>
            <consortium name="The Broad Institute Genomics Platform"/>
            <consortium name="The Broad Institute Genome Sequencing Center for Infectious Disease"/>
            <person name="Wu L."/>
            <person name="Ma J."/>
        </authorList>
    </citation>
    <scope>NUCLEOTIDE SEQUENCE [LARGE SCALE GENOMIC DNA]</scope>
    <source>
        <strain evidence="8">JCM 13595</strain>
    </source>
</reference>
<evidence type="ECO:0000313" key="7">
    <source>
        <dbReference type="EMBL" id="GAA2036460.1"/>
    </source>
</evidence>
<protein>
    <submittedName>
        <fullName evidence="7">RNA-guided endonuclease TnpB family protein</fullName>
    </submittedName>
</protein>
<name>A0ABP5G2U6_9MICC</name>
<feature type="domain" description="Cas12f1-like TNB" evidence="6">
    <location>
        <begin position="288"/>
        <end position="350"/>
    </location>
</feature>
<evidence type="ECO:0000256" key="3">
    <source>
        <dbReference type="ARBA" id="ARBA00023125"/>
    </source>
</evidence>
<dbReference type="RefSeq" id="WP_343957417.1">
    <property type="nucleotide sequence ID" value="NZ_BAAAMN010000028.1"/>
</dbReference>
<dbReference type="NCBIfam" id="NF040570">
    <property type="entry name" value="guided_TnpB"/>
    <property type="match status" value="1"/>
</dbReference>
<dbReference type="InterPro" id="IPR001959">
    <property type="entry name" value="Transposase"/>
</dbReference>
<dbReference type="InterPro" id="IPR010095">
    <property type="entry name" value="Cas12f1-like_TNB"/>
</dbReference>
<evidence type="ECO:0000256" key="2">
    <source>
        <dbReference type="ARBA" id="ARBA00022578"/>
    </source>
</evidence>
<keyword evidence="2" id="KW-0815">Transposition</keyword>
<comment type="caution">
    <text evidence="7">The sequence shown here is derived from an EMBL/GenBank/DDBJ whole genome shotgun (WGS) entry which is preliminary data.</text>
</comment>
<dbReference type="GO" id="GO:0004519">
    <property type="term" value="F:endonuclease activity"/>
    <property type="evidence" value="ECO:0007669"/>
    <property type="project" value="UniProtKB-KW"/>
</dbReference>
<dbReference type="Pfam" id="PF01385">
    <property type="entry name" value="OrfB_IS605"/>
    <property type="match status" value="1"/>
</dbReference>
<evidence type="ECO:0000256" key="4">
    <source>
        <dbReference type="ARBA" id="ARBA00023172"/>
    </source>
</evidence>
<keyword evidence="7" id="KW-0255">Endonuclease</keyword>
<evidence type="ECO:0000259" key="5">
    <source>
        <dbReference type="Pfam" id="PF01385"/>
    </source>
</evidence>
<gene>
    <name evidence="7" type="ORF">GCM10009720_16320</name>
</gene>
<organism evidence="7 8">
    <name type="scientific">Yaniella flava</name>
    <dbReference type="NCBI Taxonomy" id="287930"/>
    <lineage>
        <taxon>Bacteria</taxon>
        <taxon>Bacillati</taxon>
        <taxon>Actinomycetota</taxon>
        <taxon>Actinomycetes</taxon>
        <taxon>Micrococcales</taxon>
        <taxon>Micrococcaceae</taxon>
        <taxon>Yaniella</taxon>
    </lineage>
</organism>
<accession>A0ABP5G2U6</accession>